<feature type="compositionally biased region" description="Pro residues" evidence="1">
    <location>
        <begin position="1336"/>
        <end position="1348"/>
    </location>
</feature>
<feature type="compositionally biased region" description="Gly residues" evidence="1">
    <location>
        <begin position="1457"/>
        <end position="1468"/>
    </location>
</feature>
<evidence type="ECO:0000313" key="2">
    <source>
        <dbReference type="EMBL" id="CEM42200.1"/>
    </source>
</evidence>
<feature type="compositionally biased region" description="Low complexity" evidence="1">
    <location>
        <begin position="74"/>
        <end position="87"/>
    </location>
</feature>
<feature type="compositionally biased region" description="Polar residues" evidence="1">
    <location>
        <begin position="10"/>
        <end position="21"/>
    </location>
</feature>
<dbReference type="EMBL" id="CDMZ01002402">
    <property type="protein sequence ID" value="CEM42200.1"/>
    <property type="molecule type" value="Genomic_DNA"/>
</dbReference>
<feature type="compositionally biased region" description="Pro residues" evidence="1">
    <location>
        <begin position="208"/>
        <end position="221"/>
    </location>
</feature>
<feature type="region of interest" description="Disordered" evidence="1">
    <location>
        <begin position="650"/>
        <end position="808"/>
    </location>
</feature>
<feature type="region of interest" description="Disordered" evidence="1">
    <location>
        <begin position="1"/>
        <end position="22"/>
    </location>
</feature>
<feature type="region of interest" description="Disordered" evidence="1">
    <location>
        <begin position="1196"/>
        <end position="1229"/>
    </location>
</feature>
<organism evidence="2">
    <name type="scientific">Chromera velia CCMP2878</name>
    <dbReference type="NCBI Taxonomy" id="1169474"/>
    <lineage>
        <taxon>Eukaryota</taxon>
        <taxon>Sar</taxon>
        <taxon>Alveolata</taxon>
        <taxon>Colpodellida</taxon>
        <taxon>Chromeraceae</taxon>
        <taxon>Chromera</taxon>
    </lineage>
</organism>
<feature type="region of interest" description="Disordered" evidence="1">
    <location>
        <begin position="161"/>
        <end position="223"/>
    </location>
</feature>
<dbReference type="VEuPathDB" id="CryptoDB:Cvel_26590"/>
<name>A0A0G4HDX3_9ALVE</name>
<sequence length="1488" mass="153062">MPIPSPSASPRPGQTLSTASQGSGGIAMAAAWRTPAAQLAALISSGEVPEGGVTEHHGPCLVAHLRGGQQRSLGAPAGSPQGAASIGLGPLGENTAGIKGGEEGPSTATAREPLPHHLIRLLPCAAAVKLAVLEVLKERMVLAFLNLRPGQLSLAASSAAGVPVSPRPRSPLKAQQQQRPWQGPMEVGSSAPAGLGGMPGSRLGHPSPSRPSPPSPLPPDPAEVARLSGLIADIPLEDFRGYPENNMLWVPSEFLWKVRIPKRRLVPMPPNDPQSATVLTAKFRIADHKGDFYAAKRAAREWLANKLDAAWDRTEADIAQAEWLRKMPLRAADALATGDGGLPPLMPPLQGMGPTQQRSSIHPGLVGPFVPSLSVIHRIPPGGGLMPSPLEASQQGGGGAFVGLSAAAAAAEQQKGGGGSGPQGAPGGPRLLQMPVPDGSVPFPPPQGMQMQLGPWIGAPPFATGLPPPGAPGAPPSVPLSAASLGISNPAEFVMRIEESRNRWLSAEHGLLLGLGGGLPSLTDTGRPIQWETIGVSWQDATGGDGGGTWTLAYTENGIPSKVVATPKDNGGDGAARTAIFAKRQQILSNLACGAASQILQDTVKANPLDPSLPPRVVKFLPLDGLPPGVSFVKQRQVFRVAYTEKGDLANLPAHSPQQPLPVPAESGAGSEGGRAVKKLAKTLKEEPPEAPGDVGGEGRGGRTGGGDPQAEGSGDKEKEKEKAGQEGESGGGDVTMEDVSASSASAAVGTAGVTGGDGPPAIEAGTKQEDAAAETGQVGGVKLAEKDERAGDPVGAEGSEKKDPTEEDIVDAQKEKEKLAQHAAAAERLRQLKDRNAFFSVQRLGFGYALMEACAFKHHKETELFEALGLPPSLRPADVLYGDCIKKIGSICAVLVVDPLNAPSPFAIPLTLRELQNDLSWVCQTSILPPPGDRVLGNLTHSLSGEKDKEKEGGKGEGRHTGPASPGALSGGHDDLHAGLNAINSRLKSVASAASGGAVDGGGSSAGEGAIRGLGGVLGDGKVEDEREKLEGGEDDRENEKGKGKGKEESREEIFMKRGEEVADDLRTLKVGARVQVSGQTKTDGVRGWFDGIVTGPATSAAGHVPAKVRTTDSVWREVPLRASHFVWKREDCVRRALAPSEGFWRLGPPIEATLPRVVDVGSVVSLRDPANSCFSYDAVVLGYSRISVPAPTVGAGVPPQTSPGGGSGQTGRSLQQQGGAGMGGMEGKEGYAQKERMTDRLQMLQCGMKDAGDNYFDAHLPFSAVAQIQPFSFAKRTVQAVKTKVRQFRSSTQQAQMRLAHPHHQHFMHVREMNPQQTSPPASQSESPSRPACAAPPPPPPPPPLSASPVSSLITPSDAGEHPQGGRGRNSTDPPVNSSTGTGAPPPFPSFPAEGDVRMQTASGVLSASASASAGAAADAPPSVVLLRPGGMPGGVGVSPSPFLSSSPVPEGAARLGGAGGGGGLATGTQKETTTPGEDVEMGDGG</sequence>
<feature type="compositionally biased region" description="Basic and acidic residues" evidence="1">
    <location>
        <begin position="714"/>
        <end position="726"/>
    </location>
</feature>
<feature type="compositionally biased region" description="Low complexity" evidence="1">
    <location>
        <begin position="1404"/>
        <end position="1432"/>
    </location>
</feature>
<feature type="region of interest" description="Disordered" evidence="1">
    <location>
        <begin position="934"/>
        <end position="977"/>
    </location>
</feature>
<accession>A0A0G4HDX3</accession>
<feature type="compositionally biased region" description="Polar residues" evidence="1">
    <location>
        <begin position="1316"/>
        <end position="1326"/>
    </location>
</feature>
<feature type="compositionally biased region" description="Basic and acidic residues" evidence="1">
    <location>
        <begin position="1022"/>
        <end position="1054"/>
    </location>
</feature>
<gene>
    <name evidence="2" type="ORF">Cvel_26590</name>
</gene>
<feature type="region of interest" description="Disordered" evidence="1">
    <location>
        <begin position="70"/>
        <end position="110"/>
    </location>
</feature>
<feature type="region of interest" description="Disordered" evidence="1">
    <location>
        <begin position="1315"/>
        <end position="1488"/>
    </location>
</feature>
<feature type="compositionally biased region" description="Gly residues" evidence="1">
    <location>
        <begin position="415"/>
        <end position="427"/>
    </location>
</feature>
<protein>
    <submittedName>
        <fullName evidence="2">Uncharacterized protein</fullName>
    </submittedName>
</protein>
<feature type="compositionally biased region" description="Basic and acidic residues" evidence="1">
    <location>
        <begin position="945"/>
        <end position="961"/>
    </location>
</feature>
<evidence type="ECO:0000256" key="1">
    <source>
        <dbReference type="SAM" id="MobiDB-lite"/>
    </source>
</evidence>
<feature type="compositionally biased region" description="Gly residues" evidence="1">
    <location>
        <begin position="694"/>
        <end position="708"/>
    </location>
</feature>
<proteinExistence type="predicted"/>
<feature type="region of interest" description="Disordered" evidence="1">
    <location>
        <begin position="412"/>
        <end position="433"/>
    </location>
</feature>
<reference evidence="2" key="1">
    <citation type="submission" date="2014-11" db="EMBL/GenBank/DDBJ databases">
        <authorList>
            <person name="Otto D Thomas"/>
            <person name="Naeem Raeece"/>
        </authorList>
    </citation>
    <scope>NUCLEOTIDE SEQUENCE</scope>
</reference>
<feature type="compositionally biased region" description="Polar residues" evidence="1">
    <location>
        <begin position="1371"/>
        <end position="1384"/>
    </location>
</feature>
<feature type="region of interest" description="Disordered" evidence="1">
    <location>
        <begin position="1013"/>
        <end position="1054"/>
    </location>
</feature>
<feature type="compositionally biased region" description="Low complexity" evidence="1">
    <location>
        <begin position="1440"/>
        <end position="1456"/>
    </location>
</feature>
<feature type="compositionally biased region" description="Low complexity" evidence="1">
    <location>
        <begin position="739"/>
        <end position="752"/>
    </location>
</feature>